<reference evidence="1" key="2">
    <citation type="submission" date="2020-05" db="UniProtKB">
        <authorList>
            <consortium name="EnsemblMetazoa"/>
        </authorList>
    </citation>
    <scope>IDENTIFICATION</scope>
    <source>
        <strain evidence="1">maculatus3</strain>
    </source>
</reference>
<sequence length="131" mass="15356">MLNQEEGTITEIFTEVTPFSDQYPTSDDEESFFFEDWFSTTVSLDGSVTAEENFTDTPEEIGTFSEMPLYNVEEEDWYSDELESKLRIEYTPYSALLYQEDEFGLEFLCPGYWLKRGVLLVRGDFWPKDVV</sequence>
<organism evidence="1 2">
    <name type="scientific">Anopheles maculatus</name>
    <dbReference type="NCBI Taxonomy" id="74869"/>
    <lineage>
        <taxon>Eukaryota</taxon>
        <taxon>Metazoa</taxon>
        <taxon>Ecdysozoa</taxon>
        <taxon>Arthropoda</taxon>
        <taxon>Hexapoda</taxon>
        <taxon>Insecta</taxon>
        <taxon>Pterygota</taxon>
        <taxon>Neoptera</taxon>
        <taxon>Endopterygota</taxon>
        <taxon>Diptera</taxon>
        <taxon>Nematocera</taxon>
        <taxon>Culicoidea</taxon>
        <taxon>Culicidae</taxon>
        <taxon>Anophelinae</taxon>
        <taxon>Anopheles</taxon>
        <taxon>Anopheles maculatus group</taxon>
    </lineage>
</organism>
<evidence type="ECO:0000313" key="2">
    <source>
        <dbReference type="Proteomes" id="UP000075901"/>
    </source>
</evidence>
<evidence type="ECO:0000313" key="1">
    <source>
        <dbReference type="EnsemblMetazoa" id="AMAM017643-PA"/>
    </source>
</evidence>
<dbReference type="VEuPathDB" id="VectorBase:AMAM017643"/>
<dbReference type="Proteomes" id="UP000075901">
    <property type="component" value="Unassembled WGS sequence"/>
</dbReference>
<keyword evidence="2" id="KW-1185">Reference proteome</keyword>
<accession>A0A182T1C2</accession>
<dbReference type="EnsemblMetazoa" id="AMAM017643-RA">
    <property type="protein sequence ID" value="AMAM017643-PA"/>
    <property type="gene ID" value="AMAM017643"/>
</dbReference>
<protein>
    <submittedName>
        <fullName evidence="1">Uncharacterized protein</fullName>
    </submittedName>
</protein>
<name>A0A182T1C2_9DIPT</name>
<proteinExistence type="predicted"/>
<dbReference type="AlphaFoldDB" id="A0A182T1C2"/>
<reference evidence="2" key="1">
    <citation type="submission" date="2013-09" db="EMBL/GenBank/DDBJ databases">
        <title>The Genome Sequence of Anopheles maculatus species B.</title>
        <authorList>
            <consortium name="The Broad Institute Genomics Platform"/>
            <person name="Neafsey D.E."/>
            <person name="Besansky N."/>
            <person name="Howell P."/>
            <person name="Walton C."/>
            <person name="Young S.K."/>
            <person name="Zeng Q."/>
            <person name="Gargeya S."/>
            <person name="Fitzgerald M."/>
            <person name="Haas B."/>
            <person name="Abouelleil A."/>
            <person name="Allen A.W."/>
            <person name="Alvarado L."/>
            <person name="Arachchi H.M."/>
            <person name="Berlin A.M."/>
            <person name="Chapman S.B."/>
            <person name="Gainer-Dewar J."/>
            <person name="Goldberg J."/>
            <person name="Griggs A."/>
            <person name="Gujja S."/>
            <person name="Hansen M."/>
            <person name="Howarth C."/>
            <person name="Imamovic A."/>
            <person name="Ireland A."/>
            <person name="Larimer J."/>
            <person name="McCowan C."/>
            <person name="Murphy C."/>
            <person name="Pearson M."/>
            <person name="Poon T.W."/>
            <person name="Priest M."/>
            <person name="Roberts A."/>
            <person name="Saif S."/>
            <person name="Shea T."/>
            <person name="Sisk P."/>
            <person name="Sykes S."/>
            <person name="Wortman J."/>
            <person name="Nusbaum C."/>
            <person name="Birren B."/>
        </authorList>
    </citation>
    <scope>NUCLEOTIDE SEQUENCE [LARGE SCALE GENOMIC DNA]</scope>
    <source>
        <strain evidence="2">maculatus3</strain>
    </source>
</reference>